<dbReference type="AlphaFoldDB" id="A0A7W7Z5U1"/>
<organism evidence="2 3">
    <name type="scientific">Rhodopseudomonas rhenobacensis</name>
    <dbReference type="NCBI Taxonomy" id="87461"/>
    <lineage>
        <taxon>Bacteria</taxon>
        <taxon>Pseudomonadati</taxon>
        <taxon>Pseudomonadota</taxon>
        <taxon>Alphaproteobacteria</taxon>
        <taxon>Hyphomicrobiales</taxon>
        <taxon>Nitrobacteraceae</taxon>
        <taxon>Rhodopseudomonas</taxon>
    </lineage>
</organism>
<evidence type="ECO:0000313" key="3">
    <source>
        <dbReference type="Proteomes" id="UP000542353"/>
    </source>
</evidence>
<gene>
    <name evidence="2" type="ORF">HNR60_003332</name>
</gene>
<evidence type="ECO:0000313" key="2">
    <source>
        <dbReference type="EMBL" id="MBB5048565.1"/>
    </source>
</evidence>
<sequence length="241" mass="25445">MTAGKQPVPTGEAGFIMLEMLIAIVLTVVIFVALATVTAQWIPNWNRGIAQVQQLEKLGTGLDRVVADLAEAQFVAFNAAPQALAFLGTPLSVTFVRPAIGPSARPGLELIRLAERADNQGLALVRERAVFRPSDTLASVQFGDPVVLIRNPYRVSFSYAERSQQWASDWAGSGKLPAMIRVAVREAVSDRVIVASTVAVIQADMAAECIKAKDLAGCLATGHGDEGAKPAGAAAAGDREL</sequence>
<dbReference type="EMBL" id="JACHIH010000022">
    <property type="protein sequence ID" value="MBB5048565.1"/>
    <property type="molecule type" value="Genomic_DNA"/>
</dbReference>
<dbReference type="Proteomes" id="UP000542353">
    <property type="component" value="Unassembled WGS sequence"/>
</dbReference>
<keyword evidence="1" id="KW-1133">Transmembrane helix</keyword>
<comment type="caution">
    <text evidence="2">The sequence shown here is derived from an EMBL/GenBank/DDBJ whole genome shotgun (WGS) entry which is preliminary data.</text>
</comment>
<evidence type="ECO:0000256" key="1">
    <source>
        <dbReference type="SAM" id="Phobius"/>
    </source>
</evidence>
<protein>
    <submittedName>
        <fullName evidence="2">General secretion pathway protein J</fullName>
    </submittedName>
</protein>
<name>A0A7W7Z5U1_9BRAD</name>
<keyword evidence="1" id="KW-0472">Membrane</keyword>
<keyword evidence="1" id="KW-0812">Transmembrane</keyword>
<reference evidence="2 3" key="1">
    <citation type="submission" date="2020-08" db="EMBL/GenBank/DDBJ databases">
        <title>Genomic Encyclopedia of Type Strains, Phase IV (KMG-IV): sequencing the most valuable type-strain genomes for metagenomic binning, comparative biology and taxonomic classification.</title>
        <authorList>
            <person name="Goeker M."/>
        </authorList>
    </citation>
    <scope>NUCLEOTIDE SEQUENCE [LARGE SCALE GENOMIC DNA]</scope>
    <source>
        <strain evidence="2 3">DSM 12706</strain>
    </source>
</reference>
<proteinExistence type="predicted"/>
<dbReference type="RefSeq" id="WP_184259408.1">
    <property type="nucleotide sequence ID" value="NZ_JACHIH010000022.1"/>
</dbReference>
<keyword evidence="3" id="KW-1185">Reference proteome</keyword>
<feature type="transmembrane region" description="Helical" evidence="1">
    <location>
        <begin position="15"/>
        <end position="37"/>
    </location>
</feature>
<accession>A0A7W7Z5U1</accession>